<reference evidence="1" key="1">
    <citation type="submission" date="2018-05" db="EMBL/GenBank/DDBJ databases">
        <authorList>
            <person name="Lanie J.A."/>
            <person name="Ng W.-L."/>
            <person name="Kazmierczak K.M."/>
            <person name="Andrzejewski T.M."/>
            <person name="Davidsen T.M."/>
            <person name="Wayne K.J."/>
            <person name="Tettelin H."/>
            <person name="Glass J.I."/>
            <person name="Rusch D."/>
            <person name="Podicherti R."/>
            <person name="Tsui H.-C.T."/>
            <person name="Winkler M.E."/>
        </authorList>
    </citation>
    <scope>NUCLEOTIDE SEQUENCE</scope>
</reference>
<dbReference type="EMBL" id="UINC01008257">
    <property type="protein sequence ID" value="SVA37195.1"/>
    <property type="molecule type" value="Genomic_DNA"/>
</dbReference>
<accession>A0A381VA01</accession>
<gene>
    <name evidence="1" type="ORF">METZ01_LOCUS90049</name>
</gene>
<dbReference type="AlphaFoldDB" id="A0A381VA01"/>
<organism evidence="1">
    <name type="scientific">marine metagenome</name>
    <dbReference type="NCBI Taxonomy" id="408172"/>
    <lineage>
        <taxon>unclassified sequences</taxon>
        <taxon>metagenomes</taxon>
        <taxon>ecological metagenomes</taxon>
    </lineage>
</organism>
<feature type="non-terminal residue" evidence="1">
    <location>
        <position position="54"/>
    </location>
</feature>
<sequence>MKKNTRRVVAIFLAVVVGGSIATVSASVDKQAIKAAFEKAPGAEMPYIANTLVA</sequence>
<evidence type="ECO:0000313" key="1">
    <source>
        <dbReference type="EMBL" id="SVA37195.1"/>
    </source>
</evidence>
<proteinExistence type="predicted"/>
<name>A0A381VA01_9ZZZZ</name>
<protein>
    <submittedName>
        <fullName evidence="1">Uncharacterized protein</fullName>
    </submittedName>
</protein>